<dbReference type="Proteomes" id="UP000602647">
    <property type="component" value="Unassembled WGS sequence"/>
</dbReference>
<evidence type="ECO:0000313" key="4">
    <source>
        <dbReference type="EMBL" id="MBC6681162.1"/>
    </source>
</evidence>
<proteinExistence type="predicted"/>
<evidence type="ECO:0000256" key="1">
    <source>
        <dbReference type="SAM" id="Phobius"/>
    </source>
</evidence>
<accession>A0A923SRX7</accession>
<protein>
    <recommendedName>
        <fullName evidence="3">DUF7601 domain-containing protein</fullName>
    </recommendedName>
</protein>
<keyword evidence="5" id="KW-1185">Reference proteome</keyword>
<sequence length="349" mass="37079">MKKFLSVLLVLVLTLSMGTVAFAAGETDMSQVEITIKYTATNMNTISPEETLQFTATNNGVTDGKGNTVNTTQPSLTIPAVQLTQGLAGNGTGGEAKLTITLPSVGTGGFETVGVYEYTITPTAGTSGGVAYHTNNIKLYVTVMQGDNDQLRIAAVHAEQNGGYNAPGTDGKTDEIDMTYSAGQLKVTKTVTGNMGDRDKYFKVAVTLTGEQNKNYAQNYTVTGGSKIENGTNDCTASTITVGKATAFYLKNGETIIIENLPYGVTYTVEEDGTYMTSEGYDAPVYTYSDSGETKSMSEAEETVTITNNKGMNVDTGIGLDNLPYIMMLAFVGVGLAVFFVKKRSSREN</sequence>
<dbReference type="Pfam" id="PF24547">
    <property type="entry name" value="DUF7601"/>
    <property type="match status" value="1"/>
</dbReference>
<keyword evidence="2" id="KW-0732">Signal</keyword>
<keyword evidence="1" id="KW-0812">Transmembrane</keyword>
<organism evidence="4 5">
    <name type="scientific">Zhenpiania hominis</name>
    <dbReference type="NCBI Taxonomy" id="2763644"/>
    <lineage>
        <taxon>Bacteria</taxon>
        <taxon>Bacillati</taxon>
        <taxon>Bacillota</taxon>
        <taxon>Clostridia</taxon>
        <taxon>Peptostreptococcales</taxon>
        <taxon>Anaerovoracaceae</taxon>
        <taxon>Zhenpiania</taxon>
    </lineage>
</organism>
<feature type="transmembrane region" description="Helical" evidence="1">
    <location>
        <begin position="323"/>
        <end position="341"/>
    </location>
</feature>
<dbReference type="InterPro" id="IPR055382">
    <property type="entry name" value="DUF7601"/>
</dbReference>
<feature type="signal peptide" evidence="2">
    <location>
        <begin position="1"/>
        <end position="23"/>
    </location>
</feature>
<feature type="chain" id="PRO_5037182139" description="DUF7601 domain-containing protein" evidence="2">
    <location>
        <begin position="24"/>
        <end position="349"/>
    </location>
</feature>
<keyword evidence="1" id="KW-0472">Membrane</keyword>
<evidence type="ECO:0000313" key="5">
    <source>
        <dbReference type="Proteomes" id="UP000602647"/>
    </source>
</evidence>
<dbReference type="EMBL" id="JACRYT010000027">
    <property type="protein sequence ID" value="MBC6681162.1"/>
    <property type="molecule type" value="Genomic_DNA"/>
</dbReference>
<evidence type="ECO:0000259" key="3">
    <source>
        <dbReference type="Pfam" id="PF24547"/>
    </source>
</evidence>
<reference evidence="4" key="1">
    <citation type="submission" date="2020-08" db="EMBL/GenBank/DDBJ databases">
        <title>Genome public.</title>
        <authorList>
            <person name="Liu C."/>
            <person name="Sun Q."/>
        </authorList>
    </citation>
    <scope>NUCLEOTIDE SEQUENCE</scope>
    <source>
        <strain evidence="4">BX12</strain>
    </source>
</reference>
<keyword evidence="1" id="KW-1133">Transmembrane helix</keyword>
<evidence type="ECO:0000256" key="2">
    <source>
        <dbReference type="SAM" id="SignalP"/>
    </source>
</evidence>
<comment type="caution">
    <text evidence="4">The sequence shown here is derived from an EMBL/GenBank/DDBJ whole genome shotgun (WGS) entry which is preliminary data.</text>
</comment>
<gene>
    <name evidence="4" type="ORF">H9L42_15170</name>
</gene>
<dbReference type="Gene3D" id="2.60.40.3050">
    <property type="match status" value="1"/>
</dbReference>
<feature type="domain" description="DUF7601" evidence="3">
    <location>
        <begin position="183"/>
        <end position="310"/>
    </location>
</feature>
<dbReference type="AlphaFoldDB" id="A0A923SRX7"/>
<dbReference type="Gene3D" id="2.60.40.1140">
    <property type="entry name" value="Collagen-binding surface protein Cna, B-type domain"/>
    <property type="match status" value="1"/>
</dbReference>
<name>A0A923SRX7_9FIRM</name>
<dbReference type="RefSeq" id="WP_187304259.1">
    <property type="nucleotide sequence ID" value="NZ_JACRYT010000027.1"/>
</dbReference>
<dbReference type="InterPro" id="IPR038174">
    <property type="entry name" value="Strep_pil_link_sf"/>
</dbReference>